<keyword evidence="5" id="KW-0805">Transcription regulation</keyword>
<evidence type="ECO:0000256" key="7">
    <source>
        <dbReference type="ARBA" id="ARBA00023242"/>
    </source>
</evidence>
<dbReference type="PANTHER" id="PTHR12855">
    <property type="entry name" value="DNA METHYLTRANSFERASE 1-ASSOCIATED PROTEIN 1 FAMILY MEMBER"/>
    <property type="match status" value="1"/>
</dbReference>
<evidence type="ECO:0000256" key="8">
    <source>
        <dbReference type="ARBA" id="ARBA00025264"/>
    </source>
</evidence>
<comment type="similarity">
    <text evidence="2">Belongs to the SWC4 family.</text>
</comment>
<dbReference type="FunFam" id="1.10.10.60:FF:000087">
    <property type="entry name" value="DNA methyltransferase 1-associated protein 1"/>
    <property type="match status" value="1"/>
</dbReference>
<evidence type="ECO:0000313" key="12">
    <source>
        <dbReference type="Proteomes" id="UP000006352"/>
    </source>
</evidence>
<keyword evidence="12" id="KW-1185">Reference proteome</keyword>
<gene>
    <name evidence="11" type="ORF">FIBRA_03825</name>
</gene>
<feature type="region of interest" description="Disordered" evidence="9">
    <location>
        <begin position="259"/>
        <end position="310"/>
    </location>
</feature>
<accession>J4H2M0</accession>
<dbReference type="SUPFAM" id="SSF46689">
    <property type="entry name" value="Homeodomain-like"/>
    <property type="match status" value="1"/>
</dbReference>
<dbReference type="GO" id="GO:0006281">
    <property type="term" value="P:DNA repair"/>
    <property type="evidence" value="ECO:0007669"/>
    <property type="project" value="InterPro"/>
</dbReference>
<dbReference type="InParanoid" id="J4H2M0"/>
<dbReference type="InterPro" id="IPR001005">
    <property type="entry name" value="SANT/Myb"/>
</dbReference>
<evidence type="ECO:0000313" key="11">
    <source>
        <dbReference type="EMBL" id="CCM01759.1"/>
    </source>
</evidence>
<dbReference type="AlphaFoldDB" id="J4H2M0"/>
<dbReference type="InterPro" id="IPR027109">
    <property type="entry name" value="Swc4/Dmap1"/>
</dbReference>
<feature type="domain" description="Myb-like" evidence="10">
    <location>
        <begin position="119"/>
        <end position="168"/>
    </location>
</feature>
<evidence type="ECO:0000259" key="10">
    <source>
        <dbReference type="PROSITE" id="PS50090"/>
    </source>
</evidence>
<dbReference type="SMART" id="SM00717">
    <property type="entry name" value="SANT"/>
    <property type="match status" value="1"/>
</dbReference>
<protein>
    <recommendedName>
        <fullName evidence="3">SWR1-complex protein 4</fullName>
    </recommendedName>
</protein>
<dbReference type="InterPro" id="IPR009057">
    <property type="entry name" value="Homeodomain-like_sf"/>
</dbReference>
<dbReference type="Pfam" id="PF16282">
    <property type="entry name" value="SANT_DAMP1_like"/>
    <property type="match status" value="1"/>
</dbReference>
<keyword evidence="4" id="KW-0156">Chromatin regulator</keyword>
<evidence type="ECO:0000256" key="5">
    <source>
        <dbReference type="ARBA" id="ARBA00023015"/>
    </source>
</evidence>
<dbReference type="Gene3D" id="3.30.390.50">
    <property type="entry name" value="CO dehydrogenase flavoprotein, C-terminal domain"/>
    <property type="match status" value="1"/>
</dbReference>
<dbReference type="PROSITE" id="PS50090">
    <property type="entry name" value="MYB_LIKE"/>
    <property type="match status" value="1"/>
</dbReference>
<dbReference type="InterPro" id="IPR045864">
    <property type="entry name" value="aa-tRNA-synth_II/BPL/LPL"/>
</dbReference>
<organism evidence="11 12">
    <name type="scientific">Fibroporia radiculosa</name>
    <dbReference type="NCBI Taxonomy" id="599839"/>
    <lineage>
        <taxon>Eukaryota</taxon>
        <taxon>Fungi</taxon>
        <taxon>Dikarya</taxon>
        <taxon>Basidiomycota</taxon>
        <taxon>Agaricomycotina</taxon>
        <taxon>Agaricomycetes</taxon>
        <taxon>Polyporales</taxon>
        <taxon>Fibroporiaceae</taxon>
        <taxon>Fibroporia</taxon>
    </lineage>
</organism>
<dbReference type="GO" id="GO:0006338">
    <property type="term" value="P:chromatin remodeling"/>
    <property type="evidence" value="ECO:0007669"/>
    <property type="project" value="InterPro"/>
</dbReference>
<dbReference type="GeneID" id="24096670"/>
<dbReference type="SUPFAM" id="SSF55681">
    <property type="entry name" value="Class II aaRS and biotin synthetases"/>
    <property type="match status" value="1"/>
</dbReference>
<comment type="function">
    <text evidence="8">Component of the SWR1 complex which mediates the ATP-dependent exchange of histone H2A for the H2A variant HZT1 leading to transcriptional regulation of selected genes by chromatin remodeling. Component of the NuA4 histone acetyltransferase complex which is involved in transcriptional activation of selected genes principally by acetylation of nucleosomal histone H4 and H2A. The NuA4 complex is also involved in DNA repair.</text>
</comment>
<dbReference type="FunCoup" id="J4H2M0">
    <property type="interactions" value="535"/>
</dbReference>
<dbReference type="OrthoDB" id="19740at2759"/>
<dbReference type="RefSeq" id="XP_012181042.1">
    <property type="nucleotide sequence ID" value="XM_012325652.1"/>
</dbReference>
<evidence type="ECO:0000256" key="2">
    <source>
        <dbReference type="ARBA" id="ARBA00006918"/>
    </source>
</evidence>
<keyword evidence="6" id="KW-0804">Transcription</keyword>
<dbReference type="GO" id="GO:0035267">
    <property type="term" value="C:NuA4 histone acetyltransferase complex"/>
    <property type="evidence" value="ECO:0007669"/>
    <property type="project" value="InterPro"/>
</dbReference>
<dbReference type="Proteomes" id="UP000006352">
    <property type="component" value="Unassembled WGS sequence"/>
</dbReference>
<feature type="compositionally biased region" description="Acidic residues" evidence="9">
    <location>
        <begin position="434"/>
        <end position="444"/>
    </location>
</feature>
<dbReference type="InterPro" id="IPR004143">
    <property type="entry name" value="BPL_LPL_catalytic"/>
</dbReference>
<dbReference type="InterPro" id="IPR032563">
    <property type="entry name" value="DAMP1_SANT-like"/>
</dbReference>
<feature type="compositionally biased region" description="Polar residues" evidence="9">
    <location>
        <begin position="30"/>
        <end position="45"/>
    </location>
</feature>
<dbReference type="PANTHER" id="PTHR12855:SF10">
    <property type="entry name" value="DNA METHYLTRANSFERASE 1-ASSOCIATED PROTEIN 1"/>
    <property type="match status" value="1"/>
</dbReference>
<dbReference type="HOGENOM" id="CLU_377233_0_0_1"/>
<evidence type="ECO:0000256" key="9">
    <source>
        <dbReference type="SAM" id="MobiDB-lite"/>
    </source>
</evidence>
<dbReference type="GO" id="GO:0003714">
    <property type="term" value="F:transcription corepressor activity"/>
    <property type="evidence" value="ECO:0007669"/>
    <property type="project" value="TreeGrafter"/>
</dbReference>
<feature type="region of interest" description="Disordered" evidence="9">
    <location>
        <begin position="412"/>
        <end position="446"/>
    </location>
</feature>
<reference evidence="11 12" key="1">
    <citation type="journal article" date="2012" name="Appl. Environ. Microbiol.">
        <title>Short-read sequencing for genomic analysis of the brown rot fungus Fibroporia radiculosa.</title>
        <authorList>
            <person name="Tang J.D."/>
            <person name="Perkins A.D."/>
            <person name="Sonstegard T.S."/>
            <person name="Schroeder S.G."/>
            <person name="Burgess S.C."/>
            <person name="Diehl S.V."/>
        </authorList>
    </citation>
    <scope>NUCLEOTIDE SEQUENCE [LARGE SCALE GENOMIC DNA]</scope>
    <source>
        <strain evidence="11 12">TFFH 294</strain>
    </source>
</reference>
<evidence type="ECO:0000256" key="3">
    <source>
        <dbReference type="ARBA" id="ARBA00019132"/>
    </source>
</evidence>
<dbReference type="GO" id="GO:0000812">
    <property type="term" value="C:Swr1 complex"/>
    <property type="evidence" value="ECO:0007669"/>
    <property type="project" value="TreeGrafter"/>
</dbReference>
<dbReference type="GO" id="GO:0000122">
    <property type="term" value="P:negative regulation of transcription by RNA polymerase II"/>
    <property type="evidence" value="ECO:0007669"/>
    <property type="project" value="TreeGrafter"/>
</dbReference>
<dbReference type="CDD" id="cd11658">
    <property type="entry name" value="SANT_DMAP1_like"/>
    <property type="match status" value="1"/>
</dbReference>
<sequence length="735" mass="83189">MAGASAADVRSILSLPNPSTPGPSQVRKAPNTTERSTPALTTQLAKPQLKQKPNLGGGGRVKWEWRPFKNDARSDSLKLSHWARAGTDPEAEYGFSKYNVQPVSFVYSQDDYARFLEDNEWTKEETDYLFDLVREYDLRWYIVHDRYGYADGPERTLEDLKDRYYTVCRRLVKNRPWAGDEAGKTQLLSSLQFDKDREVMRKNYIASLENRTELQKAEEDALYVELKRLEQSERRFKRDRDELLRTLLGIESGLSDLPIEDDGLAGGPFETKKKKKTHNATVEPETPVTPSASNVISLGPPQPKRAHTTKSVQYDNLHCIHRSEVPPSNGTTTKSTHQPVYLRSYKSPTAKTTPAAKVAQVFAELGISPTRLVMPTRDNYTQLESLMEAAAALVETKKAVDKVEQDIRVMNARLGQRDSEDGGETGDAVPTPMDVDEGNDGEAEADGRAQSVLVVQALTVPRIRSALTGHCWCMLSTLRFPRIRLTHECRTFTTTVLSPDRSIYISRSTDPYFNLSLEDCHVSGSAYKIVNNRAYHHGTMLISTRLDLLGDLLRVDKESMHTKGVASVRSPVRNLQHFNPLADHIQFVQAVVGAFRSEYQVDEELLNGPPALQIYYVEDNIESRSIEYIRNGIEELPGWNWVYGQTPEFTHTLQRPFASGSMTAKIHSKHGVLLSCTFTTDEDVDVPLKEKFKDLEVRLEQQRYGFLDDRILGQELAGTEEVLDVWRWLKAEMNC</sequence>
<evidence type="ECO:0000256" key="4">
    <source>
        <dbReference type="ARBA" id="ARBA00022853"/>
    </source>
</evidence>
<feature type="region of interest" description="Disordered" evidence="9">
    <location>
        <begin position="1"/>
        <end position="62"/>
    </location>
</feature>
<evidence type="ECO:0000256" key="6">
    <source>
        <dbReference type="ARBA" id="ARBA00023163"/>
    </source>
</evidence>
<dbReference type="Pfam" id="PF21948">
    <property type="entry name" value="LplA-B_cat"/>
    <property type="match status" value="1"/>
</dbReference>
<comment type="subcellular location">
    <subcellularLocation>
        <location evidence="1">Nucleus</location>
    </subcellularLocation>
</comment>
<name>J4H2M0_9APHY</name>
<keyword evidence="7" id="KW-0539">Nucleus</keyword>
<dbReference type="Gene3D" id="1.10.10.60">
    <property type="entry name" value="Homeodomain-like"/>
    <property type="match status" value="1"/>
</dbReference>
<evidence type="ECO:0000256" key="1">
    <source>
        <dbReference type="ARBA" id="ARBA00004123"/>
    </source>
</evidence>
<dbReference type="Gene3D" id="3.30.930.10">
    <property type="entry name" value="Bira Bifunctional Protein, Domain 2"/>
    <property type="match status" value="1"/>
</dbReference>
<dbReference type="EMBL" id="HE797048">
    <property type="protein sequence ID" value="CCM01759.1"/>
    <property type="molecule type" value="Genomic_DNA"/>
</dbReference>
<proteinExistence type="inferred from homology"/>
<dbReference type="STRING" id="599839.J4H2M0"/>